<name>A0A955L051_9BACT</name>
<feature type="transmembrane region" description="Helical" evidence="2">
    <location>
        <begin position="668"/>
        <end position="687"/>
    </location>
</feature>
<dbReference type="EMBL" id="JAGQLL010000012">
    <property type="protein sequence ID" value="MCA9379759.1"/>
    <property type="molecule type" value="Genomic_DNA"/>
</dbReference>
<feature type="compositionally biased region" description="Low complexity" evidence="1">
    <location>
        <begin position="326"/>
        <end position="342"/>
    </location>
</feature>
<evidence type="ECO:0000256" key="1">
    <source>
        <dbReference type="SAM" id="MobiDB-lite"/>
    </source>
</evidence>
<dbReference type="SUPFAM" id="SSF49464">
    <property type="entry name" value="Carboxypeptidase regulatory domain-like"/>
    <property type="match status" value="2"/>
</dbReference>
<reference evidence="3" key="2">
    <citation type="journal article" date="2021" name="Microbiome">
        <title>Successional dynamics and alternative stable states in a saline activated sludge microbial community over 9 years.</title>
        <authorList>
            <person name="Wang Y."/>
            <person name="Ye J."/>
            <person name="Ju F."/>
            <person name="Liu L."/>
            <person name="Boyd J.A."/>
            <person name="Deng Y."/>
            <person name="Parks D.H."/>
            <person name="Jiang X."/>
            <person name="Yin X."/>
            <person name="Woodcroft B.J."/>
            <person name="Tyson G.W."/>
            <person name="Hugenholtz P."/>
            <person name="Polz M.F."/>
            <person name="Zhang T."/>
        </authorList>
    </citation>
    <scope>NUCLEOTIDE SEQUENCE</scope>
    <source>
        <strain evidence="3">HKST-UBA15</strain>
    </source>
</reference>
<feature type="compositionally biased region" description="Low complexity" evidence="1">
    <location>
        <begin position="350"/>
        <end position="364"/>
    </location>
</feature>
<feature type="transmembrane region" description="Helical" evidence="2">
    <location>
        <begin position="693"/>
        <end position="715"/>
    </location>
</feature>
<accession>A0A955L051</accession>
<comment type="caution">
    <text evidence="3">The sequence shown here is derived from an EMBL/GenBank/DDBJ whole genome shotgun (WGS) entry which is preliminary data.</text>
</comment>
<evidence type="ECO:0000313" key="4">
    <source>
        <dbReference type="Proteomes" id="UP000745577"/>
    </source>
</evidence>
<keyword evidence="3" id="KW-0121">Carboxypeptidase</keyword>
<feature type="compositionally biased region" description="Polar residues" evidence="1">
    <location>
        <begin position="8"/>
        <end position="20"/>
    </location>
</feature>
<reference evidence="3" key="1">
    <citation type="submission" date="2020-04" db="EMBL/GenBank/DDBJ databases">
        <authorList>
            <person name="Zhang T."/>
        </authorList>
    </citation>
    <scope>NUCLEOTIDE SEQUENCE</scope>
    <source>
        <strain evidence="3">HKST-UBA15</strain>
    </source>
</reference>
<keyword evidence="2" id="KW-1133">Transmembrane helix</keyword>
<feature type="non-terminal residue" evidence="3">
    <location>
        <position position="1"/>
    </location>
</feature>
<keyword evidence="3" id="KW-0645">Protease</keyword>
<feature type="region of interest" description="Disordered" evidence="1">
    <location>
        <begin position="416"/>
        <end position="442"/>
    </location>
</feature>
<feature type="region of interest" description="Disordered" evidence="1">
    <location>
        <begin position="311"/>
        <end position="364"/>
    </location>
</feature>
<sequence>MLEGGGFTNDTTPTLNFTLSAPDTGTPLSYNLQILKDAVLIIDYSSEEDIQGIRNFTVGQASGLGTYNNGYGSESQTLQEGEYTWRVMATGSSGDSSWVDANNGNVAFTIDTQSPTEGSVLYTDGYYTLASVPLVLDDGLDPAGINTSTRLIERSSATLTSDVCSTFGTFEEITPTGTYPNLIDNSVTSANCYQYRYTVSDNATNEVTYTSANIAKIAVDAPPAPGVPQSETPTFTLVQEWVWDAAVDTVSGIAQYVWRVVDEFDNTVDSGVSATLNATTNLGVGVYTFFVSALNNAGLLSDESFANITIEPTPTNTPNPTPTETPVPTATNTPIPTSTNTPVPAPTSTPVPTATNTPIPTSTNIPVPTTIPTLAPTSALVINPTLTPTLVTAIPSTTPIFVSDTLTPTDIVLTQTPTTNPEEFLDSPTPTTNTSDSNDGGFFSDFSPKNSYAMPEESVVNHPIVKSVAKSITTRLNQLSIDSSPLVPIVETPLIVAEAIKPITDNVNYFMSLRFVGENTALAGISTTNLLAYVAPAIVTAISQPRILFHALTWFWKRKSKQPWGIVFDKSTGAPVAFARIILTQEGNTVSTQTTDLQGKYGFSANKGKYQLYISHSDYLDFVSDIEVGYDGEIISKDFEVSAKSRDDVNSGIRWIFYRLKKQIAKNLFILNTTLFSIGFVYTLFAITNHLTVINYVILSLYIFQFILMFVFYFFKDKESGQVIDIASGLPVSGAIVRIFDEERQIDIAITDAQGRYSFILEPNTYFIKASANGYVFPSDDKPNIVRDKLGGKLLKFTIQDKQRVNIKIYLRRFASLNANNQAILSPFS</sequence>
<evidence type="ECO:0000256" key="2">
    <source>
        <dbReference type="SAM" id="Phobius"/>
    </source>
</evidence>
<proteinExistence type="predicted"/>
<feature type="compositionally biased region" description="Low complexity" evidence="1">
    <location>
        <begin position="426"/>
        <end position="439"/>
    </location>
</feature>
<feature type="transmembrane region" description="Helical" evidence="2">
    <location>
        <begin position="530"/>
        <end position="556"/>
    </location>
</feature>
<keyword evidence="2" id="KW-0812">Transmembrane</keyword>
<dbReference type="GO" id="GO:0004180">
    <property type="term" value="F:carboxypeptidase activity"/>
    <property type="evidence" value="ECO:0007669"/>
    <property type="project" value="UniProtKB-KW"/>
</dbReference>
<keyword evidence="2" id="KW-0472">Membrane</keyword>
<feature type="region of interest" description="Disordered" evidence="1">
    <location>
        <begin position="1"/>
        <end position="20"/>
    </location>
</feature>
<organism evidence="3 4">
    <name type="scientific">Candidatus Dojkabacteria bacterium</name>
    <dbReference type="NCBI Taxonomy" id="2099670"/>
    <lineage>
        <taxon>Bacteria</taxon>
        <taxon>Candidatus Dojkabacteria</taxon>
    </lineage>
</organism>
<dbReference type="Pfam" id="PF13620">
    <property type="entry name" value="CarboxypepD_reg"/>
    <property type="match status" value="2"/>
</dbReference>
<dbReference type="Gene3D" id="2.60.40.1120">
    <property type="entry name" value="Carboxypeptidase-like, regulatory domain"/>
    <property type="match status" value="2"/>
</dbReference>
<gene>
    <name evidence="3" type="ORF">KC675_01120</name>
</gene>
<keyword evidence="3" id="KW-0378">Hydrolase</keyword>
<dbReference type="AlphaFoldDB" id="A0A955L051"/>
<protein>
    <submittedName>
        <fullName evidence="3">Carboxypeptidase regulatory-like domain-containing protein</fullName>
    </submittedName>
</protein>
<dbReference type="Proteomes" id="UP000745577">
    <property type="component" value="Unassembled WGS sequence"/>
</dbReference>
<feature type="compositionally biased region" description="Pro residues" evidence="1">
    <location>
        <begin position="315"/>
        <end position="325"/>
    </location>
</feature>
<dbReference type="InterPro" id="IPR008969">
    <property type="entry name" value="CarboxyPept-like_regulatory"/>
</dbReference>
<evidence type="ECO:0000313" key="3">
    <source>
        <dbReference type="EMBL" id="MCA9379759.1"/>
    </source>
</evidence>